<keyword evidence="1" id="KW-0812">Transmembrane</keyword>
<dbReference type="AlphaFoldDB" id="A0AAF3J1J0"/>
<feature type="transmembrane region" description="Helical" evidence="1">
    <location>
        <begin position="32"/>
        <end position="56"/>
    </location>
</feature>
<feature type="transmembrane region" description="Helical" evidence="1">
    <location>
        <begin position="68"/>
        <end position="87"/>
    </location>
</feature>
<dbReference type="Proteomes" id="UP000887575">
    <property type="component" value="Unassembled WGS sequence"/>
</dbReference>
<dbReference type="GO" id="GO:0004620">
    <property type="term" value="F:phospholipase activity"/>
    <property type="evidence" value="ECO:0007669"/>
    <property type="project" value="TreeGrafter"/>
</dbReference>
<dbReference type="GO" id="GO:0012505">
    <property type="term" value="C:endomembrane system"/>
    <property type="evidence" value="ECO:0007669"/>
    <property type="project" value="TreeGrafter"/>
</dbReference>
<evidence type="ECO:0000259" key="2">
    <source>
        <dbReference type="Pfam" id="PF22990"/>
    </source>
</evidence>
<sequence length="464" mass="52958">MSIFSLLTGPKLYSKFNDMSWQPNMLETISDYMFQFGRGVFNTITGFYPVIICYMYNKDMINPSSLTYYVQCATLFIVIAYSTRLVGRMLDVEYRNFLVTWEKACSDRKPPDIHALKQYDFEISGGFIDFVAAPNEKLWYYEPEENERAYNILYKTVAYFCVHSFGRRIMYPGSVALLNMALSSALAENRKALITKKNGERAWIKTASGDTIDTMFLDLRKFGDRGRTLILCCEGNAGFYEVGIAGTPIQLGYSVLGWNHPGFAESTGVPLPKNVLAAADAVMQYALGPLGFSVENIVLFVKFWARALVLDATFDDVLPLATARMPAFAEDIVKCAIRNHLNLQIDKHVHRYNGAVRLIRRLNEEIIITKELGTDDERRASNRANNLLKSIIRHRHAELIHGLEPQIDVWLAMKSHQRVTLKSSDSRVQRLYVLCEYYFVDFDATHTQPLNPEYFNIPSPMLGR</sequence>
<reference evidence="4" key="1">
    <citation type="submission" date="2024-02" db="UniProtKB">
        <authorList>
            <consortium name="WormBaseParasite"/>
        </authorList>
    </citation>
    <scope>IDENTIFICATION</scope>
</reference>
<dbReference type="GO" id="GO:0047372">
    <property type="term" value="F:monoacylglycerol lipase activity"/>
    <property type="evidence" value="ECO:0007669"/>
    <property type="project" value="TreeGrafter"/>
</dbReference>
<dbReference type="GO" id="GO:0006660">
    <property type="term" value="P:phosphatidylserine catabolic process"/>
    <property type="evidence" value="ECO:0007669"/>
    <property type="project" value="TreeGrafter"/>
</dbReference>
<evidence type="ECO:0000313" key="3">
    <source>
        <dbReference type="Proteomes" id="UP000887575"/>
    </source>
</evidence>
<keyword evidence="3" id="KW-1185">Reference proteome</keyword>
<evidence type="ECO:0000313" key="4">
    <source>
        <dbReference type="WBParaSite" id="MBELARI_LOCUS10409"/>
    </source>
</evidence>
<dbReference type="GO" id="GO:0052651">
    <property type="term" value="P:monoacylglycerol catabolic process"/>
    <property type="evidence" value="ECO:0007669"/>
    <property type="project" value="TreeGrafter"/>
</dbReference>
<dbReference type="PANTHER" id="PTHR12277:SF72">
    <property type="entry name" value="BAT5L PROTEIN"/>
    <property type="match status" value="1"/>
</dbReference>
<dbReference type="PANTHER" id="PTHR12277">
    <property type="entry name" value="ALPHA/BETA HYDROLASE DOMAIN-CONTAINING PROTEIN"/>
    <property type="match status" value="1"/>
</dbReference>
<organism evidence="3 4">
    <name type="scientific">Mesorhabditis belari</name>
    <dbReference type="NCBI Taxonomy" id="2138241"/>
    <lineage>
        <taxon>Eukaryota</taxon>
        <taxon>Metazoa</taxon>
        <taxon>Ecdysozoa</taxon>
        <taxon>Nematoda</taxon>
        <taxon>Chromadorea</taxon>
        <taxon>Rhabditida</taxon>
        <taxon>Rhabditina</taxon>
        <taxon>Rhabditomorpha</taxon>
        <taxon>Rhabditoidea</taxon>
        <taxon>Rhabditidae</taxon>
        <taxon>Mesorhabditinae</taxon>
        <taxon>Mesorhabditis</taxon>
    </lineage>
</organism>
<evidence type="ECO:0000256" key="1">
    <source>
        <dbReference type="SAM" id="Phobius"/>
    </source>
</evidence>
<dbReference type="Pfam" id="PF22990">
    <property type="entry name" value="ABHD16_N"/>
    <property type="match status" value="1"/>
</dbReference>
<dbReference type="InterPro" id="IPR054518">
    <property type="entry name" value="ABHD16_N"/>
</dbReference>
<accession>A0AAF3J1J0</accession>
<keyword evidence="1" id="KW-1133">Transmembrane helix</keyword>
<feature type="domain" description="Phosphatidylserine Lipase ABHD16 N-terminal" evidence="2">
    <location>
        <begin position="1"/>
        <end position="122"/>
    </location>
</feature>
<proteinExistence type="predicted"/>
<dbReference type="WBParaSite" id="MBELARI_LOCUS10409">
    <property type="protein sequence ID" value="MBELARI_LOCUS10409"/>
    <property type="gene ID" value="MBELARI_LOCUS10409"/>
</dbReference>
<protein>
    <submittedName>
        <fullName evidence="4">Odorant receptor</fullName>
    </submittedName>
</protein>
<name>A0AAF3J1J0_9BILA</name>
<keyword evidence="1" id="KW-0472">Membrane</keyword>